<reference evidence="1 2" key="1">
    <citation type="submission" date="2020-03" db="EMBL/GenBank/DDBJ databases">
        <title>Draft Genome Sequence of Cudoniella acicularis.</title>
        <authorList>
            <person name="Buettner E."/>
            <person name="Kellner H."/>
        </authorList>
    </citation>
    <scope>NUCLEOTIDE SEQUENCE [LARGE SCALE GENOMIC DNA]</scope>
    <source>
        <strain evidence="1 2">DSM 108380</strain>
    </source>
</reference>
<proteinExistence type="predicted"/>
<name>A0A8H4VN02_9HELO</name>
<keyword evidence="2" id="KW-1185">Reference proteome</keyword>
<protein>
    <submittedName>
        <fullName evidence="1">Uncharacterized protein</fullName>
    </submittedName>
</protein>
<dbReference type="EMBL" id="JAAMPI010002311">
    <property type="protein sequence ID" value="KAF4615582.1"/>
    <property type="molecule type" value="Genomic_DNA"/>
</dbReference>
<accession>A0A8H4VN02</accession>
<comment type="caution">
    <text evidence="1">The sequence shown here is derived from an EMBL/GenBank/DDBJ whole genome shotgun (WGS) entry which is preliminary data.</text>
</comment>
<dbReference type="Proteomes" id="UP000566819">
    <property type="component" value="Unassembled WGS sequence"/>
</dbReference>
<evidence type="ECO:0000313" key="1">
    <source>
        <dbReference type="EMBL" id="KAF4615582.1"/>
    </source>
</evidence>
<dbReference type="AlphaFoldDB" id="A0A8H4VN02"/>
<evidence type="ECO:0000313" key="2">
    <source>
        <dbReference type="Proteomes" id="UP000566819"/>
    </source>
</evidence>
<organism evidence="1 2">
    <name type="scientific">Cudoniella acicularis</name>
    <dbReference type="NCBI Taxonomy" id="354080"/>
    <lineage>
        <taxon>Eukaryota</taxon>
        <taxon>Fungi</taxon>
        <taxon>Dikarya</taxon>
        <taxon>Ascomycota</taxon>
        <taxon>Pezizomycotina</taxon>
        <taxon>Leotiomycetes</taxon>
        <taxon>Helotiales</taxon>
        <taxon>Tricladiaceae</taxon>
        <taxon>Cudoniella</taxon>
    </lineage>
</organism>
<gene>
    <name evidence="1" type="ORF">G7Y89_g15291</name>
</gene>
<sequence>MSSCSQDANVFHSLVSRKSDSKSTSTIVVTETDDECTGAAVRLGIDELVMIYAISLAASLDGLAPIAIENGPRLGYDTLAFRVTISLSPTQTSGSDSRITVNEQDVKAAVVLNLGERIVLNGNVERSVVGGKVVNNGILRYNMRLE</sequence>